<name>C4RAA8_9PROT</name>
<proteinExistence type="predicted"/>
<evidence type="ECO:0000313" key="1">
    <source>
        <dbReference type="EMBL" id="CAV30753.1"/>
    </source>
</evidence>
<dbReference type="EMBL" id="MCGG01000034">
    <property type="protein sequence ID" value="OEJ66358.1"/>
    <property type="molecule type" value="Genomic_DNA"/>
</dbReference>
<dbReference type="EMBL" id="FP102531">
    <property type="protein sequence ID" value="CAV30753.1"/>
    <property type="molecule type" value="Genomic_DNA"/>
</dbReference>
<dbReference type="NCBIfam" id="NF040990">
    <property type="entry name" value="MamR"/>
    <property type="match status" value="1"/>
</dbReference>
<reference evidence="3" key="3">
    <citation type="submission" date="2016-07" db="EMBL/GenBank/DDBJ databases">
        <authorList>
            <person name="Florea S."/>
            <person name="Webb J.S."/>
            <person name="Jaromczyk J."/>
            <person name="Schardl C.L."/>
        </authorList>
    </citation>
    <scope>NUCLEOTIDE SEQUENCE [LARGE SCALE GENOMIC DNA]</scope>
    <source>
        <strain evidence="3">MV-1</strain>
    </source>
</reference>
<gene>
    <name evidence="2" type="ORF">BEN30_00315</name>
    <name evidence="1" type="ORF">mv1g00006</name>
</gene>
<protein>
    <submittedName>
        <fullName evidence="1">MamR like protein</fullName>
    </submittedName>
</protein>
<evidence type="ECO:0000313" key="2">
    <source>
        <dbReference type="EMBL" id="OEJ66358.1"/>
    </source>
</evidence>
<organism evidence="1">
    <name type="scientific">Magnetovibrio blakemorei</name>
    <dbReference type="NCBI Taxonomy" id="28181"/>
    <lineage>
        <taxon>Bacteria</taxon>
        <taxon>Pseudomonadati</taxon>
        <taxon>Pseudomonadota</taxon>
        <taxon>Alphaproteobacteria</taxon>
        <taxon>Rhodospirillales</taxon>
        <taxon>Magnetovibrionaceae</taxon>
        <taxon>Magnetovibrio</taxon>
    </lineage>
</organism>
<dbReference type="SMR" id="C4RAA8"/>
<evidence type="ECO:0000313" key="3">
    <source>
        <dbReference type="Proteomes" id="UP000095347"/>
    </source>
</evidence>
<accession>C4RAA8</accession>
<dbReference type="AlphaFoldDB" id="C4RAA8"/>
<dbReference type="RefSeq" id="WP_069958371.1">
    <property type="nucleotide sequence ID" value="NZ_MCGG01000034.1"/>
</dbReference>
<dbReference type="Proteomes" id="UP000095347">
    <property type="component" value="Unassembled WGS sequence"/>
</dbReference>
<reference evidence="2" key="2">
    <citation type="submission" date="2016-07" db="EMBL/GenBank/DDBJ databases">
        <authorList>
            <person name="Trubitsyn D."/>
            <person name="Abreu F.A."/>
            <person name="Ward B."/>
            <person name="Taylor T."/>
            <person name="Hattori M."/>
            <person name="Kondo S."/>
            <person name="Trivedi U."/>
            <person name="Staniland S."/>
            <person name="Lins U."/>
            <person name="Bazylinski D.A."/>
        </authorList>
    </citation>
    <scope>NUCLEOTIDE SEQUENCE</scope>
    <source>
        <strain evidence="2">MV-1</strain>
    </source>
</reference>
<reference evidence="1" key="1">
    <citation type="journal article" date="2009" name="Environ. Microbiol.">
        <title>Comparative analysis of magnetosome gene clusters in magnetotactic bacteria provides further evidence for horizontal gene transfer.</title>
        <authorList>
            <person name="Jogler C."/>
            <person name="Kube M."/>
            <person name="Schubbe S."/>
            <person name="Ullrich S."/>
            <person name="Teeling H."/>
            <person name="Bazylinski D.A."/>
            <person name="Reinhardt R."/>
            <person name="Schuler D."/>
        </authorList>
    </citation>
    <scope>NUCLEOTIDE SEQUENCE</scope>
    <source>
        <strain evidence="1">Type strain: MV-1</strain>
    </source>
</reference>
<sequence length="96" mass="10582">MTNAAAIVGGIRTASALARDVGILVFGGLKIHQFFFPHEINNNKLYTSIEAAKLLGTNRKSVLLLIHDGKLQAKMIDGNFKILGHDIKTFFGREHH</sequence>
<keyword evidence="3" id="KW-1185">Reference proteome</keyword>